<name>A0A9N8DW44_9STRA</name>
<evidence type="ECO:0000256" key="2">
    <source>
        <dbReference type="SAM" id="Phobius"/>
    </source>
</evidence>
<reference evidence="3" key="1">
    <citation type="submission" date="2020-06" db="EMBL/GenBank/DDBJ databases">
        <authorList>
            <consortium name="Plant Systems Biology data submission"/>
        </authorList>
    </citation>
    <scope>NUCLEOTIDE SEQUENCE</scope>
    <source>
        <strain evidence="3">D6</strain>
    </source>
</reference>
<sequence>MSARSAGNPPRKETSSSDAAEEAVSLMVPTHLSYSQPRISFQTPTTTSHGLVLLLGAILAALALFLAGFLAGIYYSSSPYPANFLCEYYHHLNRSNESNDESAAVSYKFLDTHRGQEIFQELATELNHEGPAAMLATLTTRMANDSQLESSCHPLVHRLGRDYISSHYPTSNSISNSQDDGSILEQCLDHLLDQPGAPLIRTCNAAYLHGVIEHYYLLEQKQQKQKQPNNNVTETEQLLLQLTRDVNDQVCQQLFVNPNSSALSNKWECHHGIGHGILQFTQQLHDKLALQQALQICLLAEDVDTTICHNGLFMEYWANMRRLTTFDDNNNNNHRIQQTCQGKSLACSIYAPTAYLLQHPRDYVGAIRVCQHGYEPAQQLQHQIMCYQGVGVQAAKENLDDFTPVEAACLAVPNKGLQAACMSKALTYYKDSFGVDFLPKELCEPLQAFQSLCQRMSNRS</sequence>
<dbReference type="AlphaFoldDB" id="A0A9N8DW44"/>
<evidence type="ECO:0000256" key="1">
    <source>
        <dbReference type="SAM" id="MobiDB-lite"/>
    </source>
</evidence>
<organism evidence="3 4">
    <name type="scientific">Seminavis robusta</name>
    <dbReference type="NCBI Taxonomy" id="568900"/>
    <lineage>
        <taxon>Eukaryota</taxon>
        <taxon>Sar</taxon>
        <taxon>Stramenopiles</taxon>
        <taxon>Ochrophyta</taxon>
        <taxon>Bacillariophyta</taxon>
        <taxon>Bacillariophyceae</taxon>
        <taxon>Bacillariophycidae</taxon>
        <taxon>Naviculales</taxon>
        <taxon>Naviculaceae</taxon>
        <taxon>Seminavis</taxon>
    </lineage>
</organism>
<accession>A0A9N8DW44</accession>
<keyword evidence="2" id="KW-1133">Transmembrane helix</keyword>
<feature type="transmembrane region" description="Helical" evidence="2">
    <location>
        <begin position="51"/>
        <end position="75"/>
    </location>
</feature>
<feature type="region of interest" description="Disordered" evidence="1">
    <location>
        <begin position="1"/>
        <end position="20"/>
    </location>
</feature>
<comment type="caution">
    <text evidence="3">The sequence shown here is derived from an EMBL/GenBank/DDBJ whole genome shotgun (WGS) entry which is preliminary data.</text>
</comment>
<keyword evidence="2" id="KW-0472">Membrane</keyword>
<evidence type="ECO:0000313" key="3">
    <source>
        <dbReference type="EMBL" id="CAB9509400.1"/>
    </source>
</evidence>
<dbReference type="OrthoDB" id="10633566at2759"/>
<dbReference type="Proteomes" id="UP001153069">
    <property type="component" value="Unassembled WGS sequence"/>
</dbReference>
<keyword evidence="2" id="KW-0812">Transmembrane</keyword>
<gene>
    <name evidence="3" type="ORF">SEMRO_388_G132370.1</name>
</gene>
<keyword evidence="4" id="KW-1185">Reference proteome</keyword>
<protein>
    <submittedName>
        <fullName evidence="3">Uncharacterized protein</fullName>
    </submittedName>
</protein>
<proteinExistence type="predicted"/>
<dbReference type="EMBL" id="CAICTM010000387">
    <property type="protein sequence ID" value="CAB9509400.1"/>
    <property type="molecule type" value="Genomic_DNA"/>
</dbReference>
<evidence type="ECO:0000313" key="4">
    <source>
        <dbReference type="Proteomes" id="UP001153069"/>
    </source>
</evidence>